<dbReference type="SUPFAM" id="SSF50249">
    <property type="entry name" value="Nucleic acid-binding proteins"/>
    <property type="match status" value="1"/>
</dbReference>
<gene>
    <name evidence="2" type="ORF">C7M84_003533</name>
</gene>
<dbReference type="Pfam" id="PF02598">
    <property type="entry name" value="Methyltrn_RNA_3"/>
    <property type="match status" value="1"/>
</dbReference>
<comment type="caution">
    <text evidence="2">The sequence shown here is derived from an EMBL/GenBank/DDBJ whole genome shotgun (WGS) entry which is preliminary data.</text>
</comment>
<dbReference type="CDD" id="cd18086">
    <property type="entry name" value="HsC9orf114-like"/>
    <property type="match status" value="1"/>
</dbReference>
<dbReference type="InterPro" id="IPR003750">
    <property type="entry name" value="Put_MeTrfase-C9orf114-like"/>
</dbReference>
<dbReference type="Gene3D" id="3.40.1280.10">
    <property type="match status" value="1"/>
</dbReference>
<protein>
    <recommendedName>
        <fullName evidence="4">RNA methyltransferase</fullName>
    </recommendedName>
</protein>
<evidence type="ECO:0000313" key="2">
    <source>
        <dbReference type="EMBL" id="ROT85948.1"/>
    </source>
</evidence>
<evidence type="ECO:0000256" key="1">
    <source>
        <dbReference type="ARBA" id="ARBA00009841"/>
    </source>
</evidence>
<dbReference type="AlphaFoldDB" id="A0A423UB54"/>
<dbReference type="InterPro" id="IPR012340">
    <property type="entry name" value="NA-bd_OB-fold"/>
</dbReference>
<proteinExistence type="inferred from homology"/>
<evidence type="ECO:0008006" key="4">
    <source>
        <dbReference type="Google" id="ProtNLM"/>
    </source>
</evidence>
<accession>A0A423UB54</accession>
<dbReference type="Proteomes" id="UP000283509">
    <property type="component" value="Unassembled WGS sequence"/>
</dbReference>
<dbReference type="InterPro" id="IPR029026">
    <property type="entry name" value="tRNA_m1G_MTases_N"/>
</dbReference>
<comment type="similarity">
    <text evidence="1">Belongs to the class IV-like SAM-binding methyltransferase superfamily.</text>
</comment>
<evidence type="ECO:0000313" key="3">
    <source>
        <dbReference type="Proteomes" id="UP000283509"/>
    </source>
</evidence>
<organism evidence="2 3">
    <name type="scientific">Penaeus vannamei</name>
    <name type="common">Whiteleg shrimp</name>
    <name type="synonym">Litopenaeus vannamei</name>
    <dbReference type="NCBI Taxonomy" id="6689"/>
    <lineage>
        <taxon>Eukaryota</taxon>
        <taxon>Metazoa</taxon>
        <taxon>Ecdysozoa</taxon>
        <taxon>Arthropoda</taxon>
        <taxon>Crustacea</taxon>
        <taxon>Multicrustacea</taxon>
        <taxon>Malacostraca</taxon>
        <taxon>Eumalacostraca</taxon>
        <taxon>Eucarida</taxon>
        <taxon>Decapoda</taxon>
        <taxon>Dendrobranchiata</taxon>
        <taxon>Penaeoidea</taxon>
        <taxon>Penaeidae</taxon>
        <taxon>Penaeus</taxon>
    </lineage>
</organism>
<dbReference type="EMBL" id="QCYY01000148">
    <property type="protein sequence ID" value="ROT85948.1"/>
    <property type="molecule type" value="Genomic_DNA"/>
</dbReference>
<dbReference type="PANTHER" id="PTHR12150">
    <property type="entry name" value="CLASS IV SAM-BINDING METHYLTRANSFERASE-RELATED"/>
    <property type="match status" value="1"/>
</dbReference>
<dbReference type="STRING" id="6689.A0A423UB54"/>
<dbReference type="InterPro" id="IPR029028">
    <property type="entry name" value="Alpha/beta_knot_MTases"/>
</dbReference>
<reference evidence="2 3" key="1">
    <citation type="submission" date="2018-04" db="EMBL/GenBank/DDBJ databases">
        <authorList>
            <person name="Zhang X."/>
            <person name="Yuan J."/>
            <person name="Li F."/>
            <person name="Xiang J."/>
        </authorList>
    </citation>
    <scope>NUCLEOTIDE SEQUENCE [LARGE SCALE GENOMIC DNA]</scope>
    <source>
        <tissue evidence="2">Muscle</tissue>
    </source>
</reference>
<sequence length="231" mass="26413">MMRMLLEYQECPQYLRKYLFSFHRFLGKVGVLNALNAPHHLLSKQWCEYREGVVLDRRNKSLSYVDVGLSSEITIDKKLDAGVRVTVRLPPETKDLTKRFGVVVSPDEPREKCGYYWGYTVRVAHSLTEVMTGGRFQNGYDLLIGTSDKGEDIKKTEYPKFYHALIVFGGVEGLESAIEADDQLEATEPHHLFDFYTNTCPMQQARTIRTEEAVLISLCALQDKLLPKGKN</sequence>
<dbReference type="SUPFAM" id="SSF75217">
    <property type="entry name" value="alpha/beta knot"/>
    <property type="match status" value="1"/>
</dbReference>
<keyword evidence="3" id="KW-1185">Reference proteome</keyword>
<reference evidence="2 3" key="2">
    <citation type="submission" date="2019-01" db="EMBL/GenBank/DDBJ databases">
        <title>The decoding of complex shrimp genome reveals the adaptation for benthos swimmer, frequently molting mechanism and breeding impact on genome.</title>
        <authorList>
            <person name="Sun Y."/>
            <person name="Gao Y."/>
            <person name="Yu Y."/>
        </authorList>
    </citation>
    <scope>NUCLEOTIDE SEQUENCE [LARGE SCALE GENOMIC DNA]</scope>
    <source>
        <tissue evidence="2">Muscle</tissue>
    </source>
</reference>
<name>A0A423UB54_PENVA</name>
<dbReference type="OrthoDB" id="361029at2759"/>
<dbReference type="PANTHER" id="PTHR12150:SF13">
    <property type="entry name" value="METHYLTRANSFERASE C9ORF114-RELATED"/>
    <property type="match status" value="1"/>
</dbReference>
<dbReference type="Gene3D" id="2.40.50.140">
    <property type="entry name" value="Nucleic acid-binding proteins"/>
    <property type="match status" value="1"/>
</dbReference>